<dbReference type="SUPFAM" id="SSF47240">
    <property type="entry name" value="Ferritin-like"/>
    <property type="match status" value="1"/>
</dbReference>
<dbReference type="InterPro" id="IPR001519">
    <property type="entry name" value="Ferritin"/>
</dbReference>
<dbReference type="InterPro" id="IPR012347">
    <property type="entry name" value="Ferritin-like"/>
</dbReference>
<dbReference type="GO" id="GO:0006879">
    <property type="term" value="P:intracellular iron ion homeostasis"/>
    <property type="evidence" value="ECO:0007669"/>
    <property type="project" value="UniProtKB-KW"/>
</dbReference>
<feature type="binding site" evidence="5">
    <location>
        <position position="62"/>
    </location>
    <ligand>
        <name>Fe cation</name>
        <dbReference type="ChEBI" id="CHEBI:24875"/>
        <label>1</label>
    </ligand>
</feature>
<dbReference type="InterPro" id="IPR009078">
    <property type="entry name" value="Ferritin-like_SF"/>
</dbReference>
<evidence type="ECO:0000256" key="2">
    <source>
        <dbReference type="ARBA" id="ARBA00022434"/>
    </source>
</evidence>
<sequence length="176" mass="19709">MSGLAKQNYATTSEDAINQQIQVEQTASQTYASMAAYFSRDNVALPGLAKFFSKQAEEESEHAQKLMNYQNMRGGRVVLKQVPQPQTEWTSAINAVEASLALEKDVNKSLLNLDTLAQDENDPQLDNYLKSEFLIEQVRSIEELSKMVTQLNRVGGDGLGLYLWDKELYEKGSIPV</sequence>
<evidence type="ECO:0000259" key="7">
    <source>
        <dbReference type="PROSITE" id="PS50905"/>
    </source>
</evidence>
<dbReference type="GO" id="GO:0008199">
    <property type="term" value="F:ferric iron binding"/>
    <property type="evidence" value="ECO:0007669"/>
    <property type="project" value="InterPro"/>
</dbReference>
<evidence type="ECO:0000313" key="9">
    <source>
        <dbReference type="Proteomes" id="UP000242875"/>
    </source>
</evidence>
<feature type="binding site" evidence="5">
    <location>
        <position position="103"/>
    </location>
    <ligand>
        <name>Fe cation</name>
        <dbReference type="ChEBI" id="CHEBI:24875"/>
        <label>1</label>
    </ligand>
</feature>
<evidence type="ECO:0000256" key="6">
    <source>
        <dbReference type="RuleBase" id="RU361145"/>
    </source>
</evidence>
<feature type="binding site" evidence="5">
    <location>
        <position position="59"/>
    </location>
    <ligand>
        <name>Fe cation</name>
        <dbReference type="ChEBI" id="CHEBI:24875"/>
        <label>1</label>
    </ligand>
</feature>
<dbReference type="GO" id="GO:0005737">
    <property type="term" value="C:cytoplasm"/>
    <property type="evidence" value="ECO:0007669"/>
    <property type="project" value="TreeGrafter"/>
</dbReference>
<evidence type="ECO:0000256" key="3">
    <source>
        <dbReference type="ARBA" id="ARBA00022723"/>
    </source>
</evidence>
<feature type="domain" description="Ferritin-like diiron" evidence="7">
    <location>
        <begin position="7"/>
        <end position="155"/>
    </location>
</feature>
<evidence type="ECO:0000256" key="5">
    <source>
        <dbReference type="PIRSR" id="PIRSR601519-1"/>
    </source>
</evidence>
<comment type="function">
    <text evidence="6">Stores iron in a soluble, non-toxic, readily available form. Important for iron homeostasis. Iron is taken up in the ferrous form and deposited as ferric hydroxides after oxidation.</text>
</comment>
<protein>
    <recommendedName>
        <fullName evidence="6">Ferritin</fullName>
        <ecNumber evidence="6">1.16.3.1</ecNumber>
    </recommendedName>
</protein>
<proteinExistence type="inferred from homology"/>
<accession>A0A261XXX0</accession>
<evidence type="ECO:0000256" key="4">
    <source>
        <dbReference type="ARBA" id="ARBA00023004"/>
    </source>
</evidence>
<keyword evidence="6" id="KW-0560">Oxidoreductase</keyword>
<comment type="similarity">
    <text evidence="1 6">Belongs to the ferritin family.</text>
</comment>
<dbReference type="Gene3D" id="1.20.1260.10">
    <property type="match status" value="1"/>
</dbReference>
<dbReference type="PANTHER" id="PTHR11431:SF75">
    <property type="entry name" value="FERRITIN"/>
    <property type="match status" value="1"/>
</dbReference>
<dbReference type="EC" id="1.16.3.1" evidence="6"/>
<dbReference type="InterPro" id="IPR009040">
    <property type="entry name" value="Ferritin-like_diiron"/>
</dbReference>
<gene>
    <name evidence="8" type="ORF">BZG36_04533</name>
</gene>
<dbReference type="Pfam" id="PF00210">
    <property type="entry name" value="Ferritin"/>
    <property type="match status" value="1"/>
</dbReference>
<dbReference type="Proteomes" id="UP000242875">
    <property type="component" value="Unassembled WGS sequence"/>
</dbReference>
<dbReference type="EMBL" id="MVBO01000097">
    <property type="protein sequence ID" value="OZJ03210.1"/>
    <property type="molecule type" value="Genomic_DNA"/>
</dbReference>
<reference evidence="8 9" key="1">
    <citation type="journal article" date="2017" name="Mycologia">
        <title>Bifiguratus adelaidae, gen. et sp. nov., a new member of Mucoromycotina in endophytic and soil-dwelling habitats.</title>
        <authorList>
            <person name="Torres-Cruz T.J."/>
            <person name="Billingsley Tobias T.L."/>
            <person name="Almatruk M."/>
            <person name="Hesse C."/>
            <person name="Kuske C.R."/>
            <person name="Desiro A."/>
            <person name="Benucci G.M."/>
            <person name="Bonito G."/>
            <person name="Stajich J.E."/>
            <person name="Dunlap C."/>
            <person name="Arnold A.E."/>
            <person name="Porras-Alfaro A."/>
        </authorList>
    </citation>
    <scope>NUCLEOTIDE SEQUENCE [LARGE SCALE GENOMIC DNA]</scope>
    <source>
        <strain evidence="8 9">AZ0501</strain>
    </source>
</reference>
<dbReference type="GO" id="GO:0006826">
    <property type="term" value="P:iron ion transport"/>
    <property type="evidence" value="ECO:0007669"/>
    <property type="project" value="InterPro"/>
</dbReference>
<keyword evidence="2 6" id="KW-0409">Iron storage</keyword>
<feature type="binding site" evidence="5">
    <location>
        <position position="137"/>
    </location>
    <ligand>
        <name>Fe cation</name>
        <dbReference type="ChEBI" id="CHEBI:24875"/>
        <label>1</label>
    </ligand>
</feature>
<dbReference type="GO" id="GO:0004322">
    <property type="term" value="F:ferroxidase activity"/>
    <property type="evidence" value="ECO:0007669"/>
    <property type="project" value="UniProtKB-EC"/>
</dbReference>
<keyword evidence="4 5" id="KW-0408">Iron</keyword>
<dbReference type="AlphaFoldDB" id="A0A261XXX0"/>
<dbReference type="GO" id="GO:0008198">
    <property type="term" value="F:ferrous iron binding"/>
    <property type="evidence" value="ECO:0007669"/>
    <property type="project" value="TreeGrafter"/>
</dbReference>
<dbReference type="InterPro" id="IPR008331">
    <property type="entry name" value="Ferritin_DPS_dom"/>
</dbReference>
<comment type="caution">
    <text evidence="8">The sequence shown here is derived from an EMBL/GenBank/DDBJ whole genome shotgun (WGS) entry which is preliminary data.</text>
</comment>
<dbReference type="PANTHER" id="PTHR11431">
    <property type="entry name" value="FERRITIN"/>
    <property type="match status" value="1"/>
</dbReference>
<dbReference type="PROSITE" id="PS50905">
    <property type="entry name" value="FERRITIN_LIKE"/>
    <property type="match status" value="1"/>
</dbReference>
<dbReference type="FunFam" id="1.20.1260.10:FF:000002">
    <property type="entry name" value="Ferritin, mitochondrial"/>
    <property type="match status" value="1"/>
</dbReference>
<comment type="catalytic activity">
    <reaction evidence="6">
        <text>4 Fe(2+) + O2 + 4 H(+) = 4 Fe(3+) + 2 H2O</text>
        <dbReference type="Rhea" id="RHEA:11148"/>
        <dbReference type="ChEBI" id="CHEBI:15377"/>
        <dbReference type="ChEBI" id="CHEBI:15378"/>
        <dbReference type="ChEBI" id="CHEBI:15379"/>
        <dbReference type="ChEBI" id="CHEBI:29033"/>
        <dbReference type="ChEBI" id="CHEBI:29034"/>
        <dbReference type="EC" id="1.16.3.1"/>
    </reaction>
</comment>
<dbReference type="OrthoDB" id="186462at2759"/>
<evidence type="ECO:0000256" key="1">
    <source>
        <dbReference type="ARBA" id="ARBA00007513"/>
    </source>
</evidence>
<name>A0A261XXX0_9FUNG</name>
<keyword evidence="9" id="KW-1185">Reference proteome</keyword>
<keyword evidence="3 5" id="KW-0479">Metal-binding</keyword>
<evidence type="ECO:0000313" key="8">
    <source>
        <dbReference type="EMBL" id="OZJ03210.1"/>
    </source>
</evidence>
<feature type="binding site" evidence="5">
    <location>
        <position position="24"/>
    </location>
    <ligand>
        <name>Fe cation</name>
        <dbReference type="ChEBI" id="CHEBI:24875"/>
        <label>1</label>
    </ligand>
</feature>
<organism evidence="8 9">
    <name type="scientific">Bifiguratus adelaidae</name>
    <dbReference type="NCBI Taxonomy" id="1938954"/>
    <lineage>
        <taxon>Eukaryota</taxon>
        <taxon>Fungi</taxon>
        <taxon>Fungi incertae sedis</taxon>
        <taxon>Mucoromycota</taxon>
        <taxon>Mucoromycotina</taxon>
        <taxon>Endogonomycetes</taxon>
        <taxon>Endogonales</taxon>
        <taxon>Endogonales incertae sedis</taxon>
        <taxon>Bifiguratus</taxon>
    </lineage>
</organism>
<dbReference type="CDD" id="cd01056">
    <property type="entry name" value="Euk_Ferritin"/>
    <property type="match status" value="1"/>
</dbReference>